<feature type="region of interest" description="Disordered" evidence="13">
    <location>
        <begin position="239"/>
        <end position="261"/>
    </location>
</feature>
<dbReference type="Pfam" id="PF21038">
    <property type="entry name" value="CEP104_N"/>
    <property type="match status" value="1"/>
</dbReference>
<dbReference type="PANTHER" id="PTHR13371">
    <property type="entry name" value="GLYCINE-, GLUTAMATE-, THIENYLCYCLOHEXYLPIPERIDINE-BINDING PROTEIN"/>
    <property type="match status" value="1"/>
</dbReference>
<dbReference type="VEuPathDB" id="TrichDB:TVAGG3_0693890"/>
<dbReference type="Gene3D" id="1.25.10.10">
    <property type="entry name" value="Leucine-rich Repeat Variant"/>
    <property type="match status" value="1"/>
</dbReference>
<evidence type="ECO:0000256" key="5">
    <source>
        <dbReference type="ARBA" id="ARBA00022737"/>
    </source>
</evidence>
<dbReference type="RefSeq" id="XP_001317160.1">
    <property type="nucleotide sequence ID" value="XM_001317125.1"/>
</dbReference>
<evidence type="ECO:0000256" key="11">
    <source>
        <dbReference type="ARBA" id="ARBA00068547"/>
    </source>
</evidence>
<dbReference type="GO" id="GO:0000922">
    <property type="term" value="C:spindle pole"/>
    <property type="evidence" value="ECO:0007669"/>
    <property type="project" value="UniProtKB-SubCell"/>
</dbReference>
<protein>
    <recommendedName>
        <fullName evidence="11">Centrosomal protein of 104 kDa</fullName>
    </recommendedName>
</protein>
<evidence type="ECO:0000256" key="3">
    <source>
        <dbReference type="ARBA" id="ARBA00004647"/>
    </source>
</evidence>
<evidence type="ECO:0000256" key="2">
    <source>
        <dbReference type="ARBA" id="ARBA00004138"/>
    </source>
</evidence>
<dbReference type="Pfam" id="PF21040">
    <property type="entry name" value="CEP104-like_TOG"/>
    <property type="match status" value="1"/>
</dbReference>
<evidence type="ECO:0000256" key="6">
    <source>
        <dbReference type="ARBA" id="ARBA00023054"/>
    </source>
</evidence>
<feature type="domain" description="UVR" evidence="14">
    <location>
        <begin position="169"/>
        <end position="204"/>
    </location>
</feature>
<dbReference type="InterPro" id="IPR001943">
    <property type="entry name" value="UVR_dom"/>
</dbReference>
<feature type="coiled-coil region" evidence="12">
    <location>
        <begin position="172"/>
        <end position="214"/>
    </location>
</feature>
<dbReference type="GO" id="GO:0005814">
    <property type="term" value="C:centriole"/>
    <property type="evidence" value="ECO:0007669"/>
    <property type="project" value="UniProtKB-SubCell"/>
</dbReference>
<dbReference type="InterPro" id="IPR008979">
    <property type="entry name" value="Galactose-bd-like_sf"/>
</dbReference>
<dbReference type="InterPro" id="IPR052607">
    <property type="entry name" value="CEP104-like"/>
</dbReference>
<organism evidence="15 16">
    <name type="scientific">Trichomonas vaginalis (strain ATCC PRA-98 / G3)</name>
    <dbReference type="NCBI Taxonomy" id="412133"/>
    <lineage>
        <taxon>Eukaryota</taxon>
        <taxon>Metamonada</taxon>
        <taxon>Parabasalia</taxon>
        <taxon>Trichomonadida</taxon>
        <taxon>Trichomonadidae</taxon>
        <taxon>Trichomonas</taxon>
    </lineage>
</organism>
<keyword evidence="7" id="KW-0206">Cytoskeleton</keyword>
<dbReference type="OrthoDB" id="66599at2759"/>
<keyword evidence="8" id="KW-0966">Cell projection</keyword>
<sequence>MKAATSLGYQIISCSSEDSTHPISSIINSSINSTGWQTSPNPRYPVEFVVDLTTVVELETLQFVSHQFKIANRVDLYVAKSDKDFKALGSFNFSNNAHSNYTSRELKSATLNGIKAQFIKIVIPGCHANPNNPTNQVGIVSFNVLGRGGVPKSSVPKSMGSNGLDGDSSDILEQLERQKREAVEKEDFKRAEVLKKQIERLRRAYDQVVVLQQQKKDAIAREDFVTAQKLKAEIDYLLNGSDPTRDQSMQNQPPPRQSINQQSFQYQDQYQNPPQNRTSFNIPEDDLDEQPIQERRRQLPQKTQKLPPKPAPEPEEPPPRRQSRPLEDEIPPAVQRNFGEDRRPKNVDIAAFEANAQEDEPPRRNRHQIEGANPDERPIHPSKEAGASNPSPSGGGGGGGGRDLQKEPDELSGTNKSEAGCLVDIVSERLVACFFSRAWNLKIDGIKEIANRLVGDKTLSASQKGDAFYRYCYIMRHRVVEDHKAVFSASLEGIKLLGEKLGVSQSDFSRGMQQVVPPLQPKIGCSQQILSKQTCKFLRWVVSKGCADCVIPMLIKSSSKPQQWKAPLAQLSTLHKIVLAKEGDYASLGLSLDQIMNFIVPNLESAAKEVRDAAIEFVVTMNILVGTAVERFMEKVNPRIRKEIDEKIKANQEAE</sequence>
<reference evidence="15" key="2">
    <citation type="journal article" date="2007" name="Science">
        <title>Draft genome sequence of the sexually transmitted pathogen Trichomonas vaginalis.</title>
        <authorList>
            <person name="Carlton J.M."/>
            <person name="Hirt R.P."/>
            <person name="Silva J.C."/>
            <person name="Delcher A.L."/>
            <person name="Schatz M."/>
            <person name="Zhao Q."/>
            <person name="Wortman J.R."/>
            <person name="Bidwell S.L."/>
            <person name="Alsmark U.C.M."/>
            <person name="Besteiro S."/>
            <person name="Sicheritz-Ponten T."/>
            <person name="Noel C.J."/>
            <person name="Dacks J.B."/>
            <person name="Foster P.G."/>
            <person name="Simillion C."/>
            <person name="Van de Peer Y."/>
            <person name="Miranda-Saavedra D."/>
            <person name="Barton G.J."/>
            <person name="Westrop G.D."/>
            <person name="Mueller S."/>
            <person name="Dessi D."/>
            <person name="Fiori P.L."/>
            <person name="Ren Q."/>
            <person name="Paulsen I."/>
            <person name="Zhang H."/>
            <person name="Bastida-Corcuera F.D."/>
            <person name="Simoes-Barbosa A."/>
            <person name="Brown M.T."/>
            <person name="Hayes R.D."/>
            <person name="Mukherjee M."/>
            <person name="Okumura C.Y."/>
            <person name="Schneider R."/>
            <person name="Smith A.J."/>
            <person name="Vanacova S."/>
            <person name="Villalvazo M."/>
            <person name="Haas B.J."/>
            <person name="Pertea M."/>
            <person name="Feldblyum T.V."/>
            <person name="Utterback T.R."/>
            <person name="Shu C.L."/>
            <person name="Osoegawa K."/>
            <person name="de Jong P.J."/>
            <person name="Hrdy I."/>
            <person name="Horvathova L."/>
            <person name="Zubacova Z."/>
            <person name="Dolezal P."/>
            <person name="Malik S.B."/>
            <person name="Logsdon J.M. Jr."/>
            <person name="Henze K."/>
            <person name="Gupta A."/>
            <person name="Wang C.C."/>
            <person name="Dunne R.L."/>
            <person name="Upcroft J.A."/>
            <person name="Upcroft P."/>
            <person name="White O."/>
            <person name="Salzberg S.L."/>
            <person name="Tang P."/>
            <person name="Chiu C.-H."/>
            <person name="Lee Y.-S."/>
            <person name="Embley T.M."/>
            <person name="Coombs G.H."/>
            <person name="Mottram J.C."/>
            <person name="Tachezy J."/>
            <person name="Fraser-Liggett C.M."/>
            <person name="Johnson P.J."/>
        </authorList>
    </citation>
    <scope>NUCLEOTIDE SEQUENCE [LARGE SCALE GENOMIC DNA]</scope>
    <source>
        <strain evidence="15">G3</strain>
    </source>
</reference>
<dbReference type="FunFam" id="1.25.10.10:FF:000200">
    <property type="entry name" value="Centrosomal protein of 104 kDa"/>
    <property type="match status" value="1"/>
</dbReference>
<dbReference type="InterPro" id="IPR011989">
    <property type="entry name" value="ARM-like"/>
</dbReference>
<accession>A2EQW3</accession>
<comment type="subunit">
    <text evidence="10">Interacts with CCP110 and CEP97. Interacts with ARMC9, TOGARAM1, CCDC66 and CSPP1.</text>
</comment>
<evidence type="ECO:0000259" key="14">
    <source>
        <dbReference type="PROSITE" id="PS50151"/>
    </source>
</evidence>
<evidence type="ECO:0000256" key="8">
    <source>
        <dbReference type="ARBA" id="ARBA00023273"/>
    </source>
</evidence>
<feature type="compositionally biased region" description="Basic and acidic residues" evidence="13">
    <location>
        <begin position="360"/>
        <end position="383"/>
    </location>
</feature>
<dbReference type="PROSITE" id="PS50151">
    <property type="entry name" value="UVR"/>
    <property type="match status" value="1"/>
</dbReference>
<dbReference type="VEuPathDB" id="TrichDB:TVAG_039890"/>
<feature type="region of interest" description="Disordered" evidence="13">
    <location>
        <begin position="269"/>
        <end position="288"/>
    </location>
</feature>
<evidence type="ECO:0000313" key="16">
    <source>
        <dbReference type="Proteomes" id="UP000001542"/>
    </source>
</evidence>
<evidence type="ECO:0000313" key="15">
    <source>
        <dbReference type="EMBL" id="EAY04937.1"/>
    </source>
</evidence>
<dbReference type="InterPro" id="IPR048739">
    <property type="entry name" value="CEP104_N"/>
</dbReference>
<keyword evidence="6 12" id="KW-0175">Coiled coil</keyword>
<dbReference type="Gene3D" id="2.60.120.260">
    <property type="entry name" value="Galactose-binding domain-like"/>
    <property type="match status" value="1"/>
</dbReference>
<feature type="region of interest" description="Disordered" evidence="13">
    <location>
        <begin position="295"/>
        <end position="416"/>
    </location>
</feature>
<evidence type="ECO:0000256" key="10">
    <source>
        <dbReference type="ARBA" id="ARBA00065345"/>
    </source>
</evidence>
<evidence type="ECO:0000256" key="12">
    <source>
        <dbReference type="SAM" id="Coils"/>
    </source>
</evidence>
<dbReference type="InterPro" id="IPR034085">
    <property type="entry name" value="TOG"/>
</dbReference>
<feature type="compositionally biased region" description="Gly residues" evidence="13">
    <location>
        <begin position="393"/>
        <end position="402"/>
    </location>
</feature>
<dbReference type="FunFam" id="2.60.120.260:FF:000204">
    <property type="entry name" value="UvrB/uvrC motif family protein"/>
    <property type="match status" value="1"/>
</dbReference>
<keyword evidence="5" id="KW-0677">Repeat</keyword>
<keyword evidence="4" id="KW-0963">Cytoplasm</keyword>
<comment type="subcellular location">
    <subcellularLocation>
        <location evidence="2">Cell projection</location>
        <location evidence="2">Cilium</location>
    </subcellularLocation>
    <subcellularLocation>
        <location evidence="1">Cytoplasm</location>
        <location evidence="1">Cytoskeleton</location>
        <location evidence="1">Microtubule organizing center</location>
        <location evidence="1">Centrosome</location>
        <location evidence="1">Centriole</location>
    </subcellularLocation>
    <subcellularLocation>
        <location evidence="3">Cytoplasm</location>
        <location evidence="3">Cytoskeleton</location>
        <location evidence="3">Spindle pole</location>
    </subcellularLocation>
</comment>
<comment type="function">
    <text evidence="9">Required for ciliogenesis and for structural integrity at the ciliary tip.</text>
</comment>
<dbReference type="AlphaFoldDB" id="A2EQW3"/>
<dbReference type="GO" id="GO:0005929">
    <property type="term" value="C:cilium"/>
    <property type="evidence" value="ECO:0000318"/>
    <property type="project" value="GO_Central"/>
</dbReference>
<evidence type="ECO:0000256" key="9">
    <source>
        <dbReference type="ARBA" id="ARBA00059645"/>
    </source>
</evidence>
<dbReference type="SMART" id="SM01349">
    <property type="entry name" value="TOG"/>
    <property type="match status" value="1"/>
</dbReference>
<dbReference type="PANTHER" id="PTHR13371:SF0">
    <property type="entry name" value="CENTROSOMAL PROTEIN OF 104 KDA"/>
    <property type="match status" value="1"/>
</dbReference>
<dbReference type="EMBL" id="DS113461">
    <property type="protein sequence ID" value="EAY04937.1"/>
    <property type="molecule type" value="Genomic_DNA"/>
</dbReference>
<evidence type="ECO:0000256" key="4">
    <source>
        <dbReference type="ARBA" id="ARBA00022490"/>
    </source>
</evidence>
<dbReference type="InParanoid" id="A2EQW3"/>
<evidence type="ECO:0000256" key="1">
    <source>
        <dbReference type="ARBA" id="ARBA00004114"/>
    </source>
</evidence>
<dbReference type="SMR" id="A2EQW3"/>
<name>A2EQW3_TRIV3</name>
<proteinExistence type="predicted"/>
<evidence type="ECO:0000256" key="7">
    <source>
        <dbReference type="ARBA" id="ARBA00023212"/>
    </source>
</evidence>
<reference evidence="15" key="1">
    <citation type="submission" date="2006-10" db="EMBL/GenBank/DDBJ databases">
        <authorList>
            <person name="Amadeo P."/>
            <person name="Zhao Q."/>
            <person name="Wortman J."/>
            <person name="Fraser-Liggett C."/>
            <person name="Carlton J."/>
        </authorList>
    </citation>
    <scope>NUCLEOTIDE SEQUENCE</scope>
    <source>
        <strain evidence="15">G3</strain>
    </source>
</reference>
<dbReference type="Proteomes" id="UP000001542">
    <property type="component" value="Unassembled WGS sequence"/>
</dbReference>
<gene>
    <name evidence="15" type="ORF">TVAG_039890</name>
</gene>
<dbReference type="SUPFAM" id="SSF49785">
    <property type="entry name" value="Galactose-binding domain-like"/>
    <property type="match status" value="1"/>
</dbReference>
<dbReference type="eggNOG" id="KOG4825">
    <property type="taxonomic scope" value="Eukaryota"/>
</dbReference>
<dbReference type="KEGG" id="tva:4762793"/>
<dbReference type="Pfam" id="PF02151">
    <property type="entry name" value="UVR"/>
    <property type="match status" value="1"/>
</dbReference>
<keyword evidence="16" id="KW-1185">Reference proteome</keyword>
<evidence type="ECO:0000256" key="13">
    <source>
        <dbReference type="SAM" id="MobiDB-lite"/>
    </source>
</evidence>